<comment type="caution">
    <text evidence="5">The sequence shown here is derived from an EMBL/GenBank/DDBJ whole genome shotgun (WGS) entry which is preliminary data.</text>
</comment>
<organism evidence="5 7">
    <name type="scientific">Hepatospora eriocheir</name>
    <dbReference type="NCBI Taxonomy" id="1081669"/>
    <lineage>
        <taxon>Eukaryota</taxon>
        <taxon>Fungi</taxon>
        <taxon>Fungi incertae sedis</taxon>
        <taxon>Microsporidia</taxon>
        <taxon>Hepatosporidae</taxon>
        <taxon>Hepatospora</taxon>
    </lineage>
</organism>
<evidence type="ECO:0000313" key="5">
    <source>
        <dbReference type="EMBL" id="ORE00258.1"/>
    </source>
</evidence>
<dbReference type="Pfam" id="PF00253">
    <property type="entry name" value="Ribosomal_S14"/>
    <property type="match status" value="1"/>
</dbReference>
<dbReference type="InterPro" id="IPR039744">
    <property type="entry name" value="RIbosomal_uS14_euk_arc"/>
</dbReference>
<gene>
    <name evidence="4" type="primary">RS29</name>
    <name evidence="5" type="ORF">A0H76_2964</name>
    <name evidence="4" type="ORF">HERIO_1622</name>
</gene>
<evidence type="ECO:0000256" key="3">
    <source>
        <dbReference type="ARBA" id="ARBA00023274"/>
    </source>
</evidence>
<dbReference type="AlphaFoldDB" id="A0A1X0QKG8"/>
<dbReference type="GO" id="GO:0002181">
    <property type="term" value="P:cytoplasmic translation"/>
    <property type="evidence" value="ECO:0007669"/>
    <property type="project" value="TreeGrafter"/>
</dbReference>
<protein>
    <submittedName>
        <fullName evidence="4">RS29</fullName>
    </submittedName>
    <submittedName>
        <fullName evidence="5">Ribosomal prt S29</fullName>
    </submittedName>
</protein>
<dbReference type="GO" id="GO:0008270">
    <property type="term" value="F:zinc ion binding"/>
    <property type="evidence" value="ECO:0007669"/>
    <property type="project" value="InterPro"/>
</dbReference>
<accession>A0A1X0QKG8</accession>
<dbReference type="InterPro" id="IPR043140">
    <property type="entry name" value="Ribosomal_uS14_sf"/>
</dbReference>
<dbReference type="VEuPathDB" id="MicrosporidiaDB:HERIO_1622"/>
<evidence type="ECO:0000313" key="4">
    <source>
        <dbReference type="EMBL" id="ORD96453.1"/>
    </source>
</evidence>
<dbReference type="InterPro" id="IPR001209">
    <property type="entry name" value="Ribosomal_uS14"/>
</dbReference>
<dbReference type="EMBL" id="LTAI01000044">
    <property type="protein sequence ID" value="ORE00258.1"/>
    <property type="molecule type" value="Genomic_DNA"/>
</dbReference>
<sequence>MKIDCKIKTDVIRHTHFSHNRIQGKGQRSCERCGNHRGFNRKYKLNLCRRCFVEKADAIGFKSLH</sequence>
<dbReference type="Proteomes" id="UP000192356">
    <property type="component" value="Unassembled WGS sequence"/>
</dbReference>
<dbReference type="VEuPathDB" id="MicrosporidiaDB:A0H76_2964"/>
<keyword evidence="3" id="KW-0687">Ribonucleoprotein</keyword>
<dbReference type="EMBL" id="LVKB01000088">
    <property type="protein sequence ID" value="ORD96453.1"/>
    <property type="molecule type" value="Genomic_DNA"/>
</dbReference>
<dbReference type="GO" id="GO:0003735">
    <property type="term" value="F:structural constituent of ribosome"/>
    <property type="evidence" value="ECO:0007669"/>
    <property type="project" value="InterPro"/>
</dbReference>
<name>A0A1X0QKG8_9MICR</name>
<comment type="similarity">
    <text evidence="1">Belongs to the universal ribosomal protein uS14 family.</text>
</comment>
<keyword evidence="2" id="KW-0689">Ribosomal protein</keyword>
<dbReference type="OrthoDB" id="10252683at2759"/>
<evidence type="ECO:0000256" key="2">
    <source>
        <dbReference type="ARBA" id="ARBA00022980"/>
    </source>
</evidence>
<proteinExistence type="inferred from homology"/>
<evidence type="ECO:0000256" key="1">
    <source>
        <dbReference type="ARBA" id="ARBA00009083"/>
    </source>
</evidence>
<dbReference type="Proteomes" id="UP000192501">
    <property type="component" value="Unassembled WGS sequence"/>
</dbReference>
<dbReference type="Gene3D" id="4.10.830.10">
    <property type="entry name" value="30s Ribosomal Protein S14, Chain N"/>
    <property type="match status" value="1"/>
</dbReference>
<dbReference type="NCBIfam" id="NF004424">
    <property type="entry name" value="PRK05766.1"/>
    <property type="match status" value="1"/>
</dbReference>
<evidence type="ECO:0000313" key="6">
    <source>
        <dbReference type="Proteomes" id="UP000192356"/>
    </source>
</evidence>
<dbReference type="GO" id="GO:0022627">
    <property type="term" value="C:cytosolic small ribosomal subunit"/>
    <property type="evidence" value="ECO:0007669"/>
    <property type="project" value="TreeGrafter"/>
</dbReference>
<keyword evidence="6" id="KW-1185">Reference proteome</keyword>
<dbReference type="PANTHER" id="PTHR12010">
    <property type="entry name" value="40S RIBOSOMAL PROTEIN S29"/>
    <property type="match status" value="1"/>
</dbReference>
<dbReference type="PANTHER" id="PTHR12010:SF2">
    <property type="entry name" value="40S RIBOSOMAL PROTEIN S29"/>
    <property type="match status" value="1"/>
</dbReference>
<evidence type="ECO:0000313" key="7">
    <source>
        <dbReference type="Proteomes" id="UP000192501"/>
    </source>
</evidence>
<reference evidence="6 7" key="1">
    <citation type="journal article" date="2017" name="Environ. Microbiol.">
        <title>Decay of the glycolytic pathway and adaptation to intranuclear parasitism within Enterocytozoonidae microsporidia.</title>
        <authorList>
            <person name="Wiredu Boakye D."/>
            <person name="Jaroenlak P."/>
            <person name="Prachumwat A."/>
            <person name="Williams T.A."/>
            <person name="Bateman K.S."/>
            <person name="Itsathitphaisarn O."/>
            <person name="Sritunyalucksana K."/>
            <person name="Paszkiewicz K.H."/>
            <person name="Moore K.A."/>
            <person name="Stentiford G.D."/>
            <person name="Williams B.A."/>
        </authorList>
    </citation>
    <scope>NUCLEOTIDE SEQUENCE [LARGE SCALE GENOMIC DNA]</scope>
    <source>
        <strain evidence="5">Canceri</strain>
        <strain evidence="7">canceri</strain>
        <strain evidence="4 6">GB1</strain>
    </source>
</reference>